<gene>
    <name evidence="2" type="ORF">ALP03_200282</name>
</gene>
<feature type="transmembrane region" description="Helical" evidence="1">
    <location>
        <begin position="169"/>
        <end position="185"/>
    </location>
</feature>
<reference evidence="2 3" key="1">
    <citation type="submission" date="2018-08" db="EMBL/GenBank/DDBJ databases">
        <title>Recombination of ecologically and evolutionarily significant loci maintains genetic cohesion in the Pseudomonas syringae species complex.</title>
        <authorList>
            <person name="Dillon M."/>
            <person name="Thakur S."/>
            <person name="Almeida R.N.D."/>
            <person name="Weir B.S."/>
            <person name="Guttman D.S."/>
        </authorList>
    </citation>
    <scope>NUCLEOTIDE SEQUENCE [LARGE SCALE GENOMIC DNA]</scope>
    <source>
        <strain evidence="2 3">ICMP 4525</strain>
    </source>
</reference>
<sequence length="231" mass="25020">MSDGIFSVIKSVFPTFVAGAKDLQRSIITPTEFFKDMKLRNYWCAQASLIGLVMAVALSLLSFPSLKGIGIELSKDFVAVMVVLNCMLLILYGACFWLGARFMFGKGALFSTINSFFYISICLVFMKIAEMPALGSRMTALAHSCELGEFGANVTAAISASSVSRTSNFLIGVFYLAFTVCSVKLQRGVNDFGIVRGVVSAIFGMIFLSLAVIYIQEPAVYAVVCGYLGEN</sequence>
<dbReference type="EMBL" id="RBVA01000498">
    <property type="protein sequence ID" value="RMV99651.1"/>
    <property type="molecule type" value="Genomic_DNA"/>
</dbReference>
<protein>
    <recommendedName>
        <fullName evidence="4">Yip1 domain-containing protein</fullName>
    </recommendedName>
</protein>
<dbReference type="AlphaFoldDB" id="A0A3M6H3U6"/>
<evidence type="ECO:0000256" key="1">
    <source>
        <dbReference type="SAM" id="Phobius"/>
    </source>
</evidence>
<evidence type="ECO:0000313" key="2">
    <source>
        <dbReference type="EMBL" id="RMV99651.1"/>
    </source>
</evidence>
<feature type="transmembrane region" description="Helical" evidence="1">
    <location>
        <begin position="42"/>
        <end position="65"/>
    </location>
</feature>
<dbReference type="Proteomes" id="UP000271531">
    <property type="component" value="Unassembled WGS sequence"/>
</dbReference>
<keyword evidence="1" id="KW-1133">Transmembrane helix</keyword>
<feature type="transmembrane region" description="Helical" evidence="1">
    <location>
        <begin position="107"/>
        <end position="129"/>
    </location>
</feature>
<evidence type="ECO:0000313" key="3">
    <source>
        <dbReference type="Proteomes" id="UP000271531"/>
    </source>
</evidence>
<dbReference type="RefSeq" id="WP_117139464.1">
    <property type="nucleotide sequence ID" value="NZ_QPCR01000062.1"/>
</dbReference>
<keyword evidence="1" id="KW-0812">Transmembrane</keyword>
<organism evidence="2 3">
    <name type="scientific">Pseudomonas amygdali pv. tabaci</name>
    <name type="common">Pseudomonas syringae pv. tabaci</name>
    <dbReference type="NCBI Taxonomy" id="322"/>
    <lineage>
        <taxon>Bacteria</taxon>
        <taxon>Pseudomonadati</taxon>
        <taxon>Pseudomonadota</taxon>
        <taxon>Gammaproteobacteria</taxon>
        <taxon>Pseudomonadales</taxon>
        <taxon>Pseudomonadaceae</taxon>
        <taxon>Pseudomonas</taxon>
        <taxon>Pseudomonas amygdali</taxon>
    </lineage>
</organism>
<accession>A0A3M6H3U6</accession>
<feature type="transmembrane region" description="Helical" evidence="1">
    <location>
        <begin position="197"/>
        <end position="215"/>
    </location>
</feature>
<proteinExistence type="predicted"/>
<evidence type="ECO:0008006" key="4">
    <source>
        <dbReference type="Google" id="ProtNLM"/>
    </source>
</evidence>
<name>A0A3M6H3U6_PSEAJ</name>
<feature type="transmembrane region" description="Helical" evidence="1">
    <location>
        <begin position="77"/>
        <end position="100"/>
    </location>
</feature>
<comment type="caution">
    <text evidence="2">The sequence shown here is derived from an EMBL/GenBank/DDBJ whole genome shotgun (WGS) entry which is preliminary data.</text>
</comment>
<keyword evidence="1" id="KW-0472">Membrane</keyword>